<accession>A0A8H6ZJU8</accession>
<organism evidence="2 3">
    <name type="scientific">Pleurotus ostreatus</name>
    <name type="common">Oyster mushroom</name>
    <name type="synonym">White-rot fungus</name>
    <dbReference type="NCBI Taxonomy" id="5322"/>
    <lineage>
        <taxon>Eukaryota</taxon>
        <taxon>Fungi</taxon>
        <taxon>Dikarya</taxon>
        <taxon>Basidiomycota</taxon>
        <taxon>Agaricomycotina</taxon>
        <taxon>Agaricomycetes</taxon>
        <taxon>Agaricomycetidae</taxon>
        <taxon>Agaricales</taxon>
        <taxon>Pleurotineae</taxon>
        <taxon>Pleurotaceae</taxon>
        <taxon>Pleurotus</taxon>
    </lineage>
</organism>
<dbReference type="AlphaFoldDB" id="A0A8H6ZJU8"/>
<dbReference type="VEuPathDB" id="FungiDB:PC9H_002463"/>
<feature type="transmembrane region" description="Helical" evidence="1">
    <location>
        <begin position="241"/>
        <end position="265"/>
    </location>
</feature>
<feature type="transmembrane region" description="Helical" evidence="1">
    <location>
        <begin position="12"/>
        <end position="35"/>
    </location>
</feature>
<feature type="transmembrane region" description="Helical" evidence="1">
    <location>
        <begin position="128"/>
        <end position="147"/>
    </location>
</feature>
<dbReference type="RefSeq" id="XP_036625746.1">
    <property type="nucleotide sequence ID" value="XM_036772100.1"/>
</dbReference>
<feature type="transmembrane region" description="Helical" evidence="1">
    <location>
        <begin position="211"/>
        <end position="235"/>
    </location>
</feature>
<evidence type="ECO:0000313" key="3">
    <source>
        <dbReference type="Proteomes" id="UP000623687"/>
    </source>
</evidence>
<dbReference type="OrthoDB" id="2756618at2759"/>
<dbReference type="EMBL" id="JACETU010000011">
    <property type="protein sequence ID" value="KAF7416199.1"/>
    <property type="molecule type" value="Genomic_DNA"/>
</dbReference>
<reference evidence="2" key="1">
    <citation type="submission" date="2019-07" db="EMBL/GenBank/DDBJ databases">
        <authorList>
            <person name="Palmer J.M."/>
        </authorList>
    </citation>
    <scope>NUCLEOTIDE SEQUENCE</scope>
    <source>
        <strain evidence="2">PC9</strain>
    </source>
</reference>
<dbReference type="GeneID" id="59372304"/>
<keyword evidence="1" id="KW-0472">Membrane</keyword>
<feature type="transmembrane region" description="Helical" evidence="1">
    <location>
        <begin position="98"/>
        <end position="116"/>
    </location>
</feature>
<keyword evidence="3" id="KW-1185">Reference proteome</keyword>
<feature type="transmembrane region" description="Helical" evidence="1">
    <location>
        <begin position="47"/>
        <end position="69"/>
    </location>
</feature>
<feature type="transmembrane region" description="Helical" evidence="1">
    <location>
        <begin position="167"/>
        <end position="191"/>
    </location>
</feature>
<gene>
    <name evidence="2" type="ORF">PC9H_002463</name>
</gene>
<evidence type="ECO:0000256" key="1">
    <source>
        <dbReference type="SAM" id="Phobius"/>
    </source>
</evidence>
<comment type="caution">
    <text evidence="2">The sequence shown here is derived from an EMBL/GenBank/DDBJ whole genome shotgun (WGS) entry which is preliminary data.</text>
</comment>
<keyword evidence="1" id="KW-0812">Transmembrane</keyword>
<keyword evidence="1" id="KW-1133">Transmembrane helix</keyword>
<dbReference type="Proteomes" id="UP000623687">
    <property type="component" value="Unassembled WGS sequence"/>
</dbReference>
<sequence>MHPLTIPSAELAGILVESTLFGIYLLLFASCIYAYKTGRGTRSPTLLGINILMLILISSHWILQIVRLFDAFIYSLPLTSSDVYYSNVRDPKFVTKSALYFLQTTLGDLTMVYRLYVVWNRSWPVTILPLLAVLAYFVGGVVEINYFSQLAPQGGNFFTSTDPITVWVMIMFISSLFVTAYVTGLITWRIYSLRQVLQKFQLPVVNDVGSVIHALTESAVLYSAIHIAYNIAFILKSPFQLVALGASTPIIVRTVPGISFVLVIVRASFRQHTKEYEMPTLNTIRTSSAPTAFELNNLTPRSDLEAPWKIA</sequence>
<protein>
    <submittedName>
        <fullName evidence="2">Uncharacterized protein</fullName>
    </submittedName>
</protein>
<proteinExistence type="predicted"/>
<evidence type="ECO:0000313" key="2">
    <source>
        <dbReference type="EMBL" id="KAF7416199.1"/>
    </source>
</evidence>
<name>A0A8H6ZJU8_PLEOS</name>